<keyword evidence="2" id="KW-0812">Transmembrane</keyword>
<evidence type="ECO:0000256" key="1">
    <source>
        <dbReference type="SAM" id="MobiDB-lite"/>
    </source>
</evidence>
<evidence type="ECO:0000313" key="4">
    <source>
        <dbReference type="EMBL" id="CAL8125797.1"/>
    </source>
</evidence>
<proteinExistence type="predicted"/>
<name>A0ABP1RCA8_9HEXA</name>
<gene>
    <name evidence="4" type="ORF">ODALV1_LOCUS21129</name>
</gene>
<evidence type="ECO:0000256" key="2">
    <source>
        <dbReference type="SAM" id="Phobius"/>
    </source>
</evidence>
<protein>
    <submittedName>
        <fullName evidence="4">Uncharacterized protein</fullName>
    </submittedName>
</protein>
<keyword evidence="5" id="KW-1185">Reference proteome</keyword>
<reference evidence="4 5" key="1">
    <citation type="submission" date="2024-08" db="EMBL/GenBank/DDBJ databases">
        <authorList>
            <person name="Cucini C."/>
            <person name="Frati F."/>
        </authorList>
    </citation>
    <scope>NUCLEOTIDE SEQUENCE [LARGE SCALE GENOMIC DNA]</scope>
</reference>
<feature type="chain" id="PRO_5047082748" evidence="3">
    <location>
        <begin position="26"/>
        <end position="472"/>
    </location>
</feature>
<accession>A0ABP1RCA8</accession>
<keyword evidence="2" id="KW-1133">Transmembrane helix</keyword>
<feature type="region of interest" description="Disordered" evidence="1">
    <location>
        <begin position="418"/>
        <end position="446"/>
    </location>
</feature>
<comment type="caution">
    <text evidence="4">The sequence shown here is derived from an EMBL/GenBank/DDBJ whole genome shotgun (WGS) entry which is preliminary data.</text>
</comment>
<evidence type="ECO:0000256" key="3">
    <source>
        <dbReference type="SAM" id="SignalP"/>
    </source>
</evidence>
<dbReference type="Proteomes" id="UP001642540">
    <property type="component" value="Unassembled WGS sequence"/>
</dbReference>
<sequence length="472" mass="52710">MGHSDIVSILLIILTILANGAVVNGKMIVKRSIQDIANDYLKSLPEPINKTRNNVQDVEVFVKNYNSNNEVGEGQLSFKPLNRKATDSFVQSRSDTVDNVDVEIVDKSEELMKTGTDEEHIAAAVTSYFIPQTQSPDVTSQFLTSDKPSCAFTFNSTKHTHSFEVDRNLEQEYFISVVVEKMNCSGNKDDAGQAPTLSIKGAGEENAQEICKVFDSSRNNFQSVDFCIDGGKHVTIIPVGNWSGVSASLVVTLYYETLDGCDSCTANNHFCCGNANAKCPGSPSYGHDISNTVSKSKGFNKELSRCILKPKRQDGKSLFCDGHPNCGLYSNKDELVEFCPNDEYDYNTCYTCRIEEPNRILLTILLILVFCVFVPFCIFFVFCTKREVRSDLREDGRCPLLIEILFCPFSMNADNQNGAVRVNPGRRPRPNPRPPVRRSEEVNRPRQVTCTSWPGKLQLSRRLASTIFCMLQ</sequence>
<evidence type="ECO:0000313" key="5">
    <source>
        <dbReference type="Proteomes" id="UP001642540"/>
    </source>
</evidence>
<feature type="signal peptide" evidence="3">
    <location>
        <begin position="1"/>
        <end position="25"/>
    </location>
</feature>
<feature type="transmembrane region" description="Helical" evidence="2">
    <location>
        <begin position="360"/>
        <end position="383"/>
    </location>
</feature>
<keyword evidence="2" id="KW-0472">Membrane</keyword>
<dbReference type="EMBL" id="CAXLJM020000069">
    <property type="protein sequence ID" value="CAL8125797.1"/>
    <property type="molecule type" value="Genomic_DNA"/>
</dbReference>
<keyword evidence="3" id="KW-0732">Signal</keyword>
<organism evidence="4 5">
    <name type="scientific">Orchesella dallaii</name>
    <dbReference type="NCBI Taxonomy" id="48710"/>
    <lineage>
        <taxon>Eukaryota</taxon>
        <taxon>Metazoa</taxon>
        <taxon>Ecdysozoa</taxon>
        <taxon>Arthropoda</taxon>
        <taxon>Hexapoda</taxon>
        <taxon>Collembola</taxon>
        <taxon>Entomobryomorpha</taxon>
        <taxon>Entomobryoidea</taxon>
        <taxon>Orchesellidae</taxon>
        <taxon>Orchesellinae</taxon>
        <taxon>Orchesella</taxon>
    </lineage>
</organism>